<evidence type="ECO:0008006" key="3">
    <source>
        <dbReference type="Google" id="ProtNLM"/>
    </source>
</evidence>
<name>A0A174JS35_9FIRM</name>
<sequence length="50" mass="6007">MEHMIKIPTERKWFRCPCCGKKLLIYDDTAKCDGVYINCRECKREVKIKI</sequence>
<protein>
    <recommendedName>
        <fullName evidence="3">Conjugal transfer protein</fullName>
    </recommendedName>
</protein>
<dbReference type="AlphaFoldDB" id="A0A174JS35"/>
<organism evidence="1 2">
    <name type="scientific">Dorea longicatena</name>
    <dbReference type="NCBI Taxonomy" id="88431"/>
    <lineage>
        <taxon>Bacteria</taxon>
        <taxon>Bacillati</taxon>
        <taxon>Bacillota</taxon>
        <taxon>Clostridia</taxon>
        <taxon>Lachnospirales</taxon>
        <taxon>Lachnospiraceae</taxon>
        <taxon>Dorea</taxon>
    </lineage>
</organism>
<proteinExistence type="predicted"/>
<evidence type="ECO:0000313" key="1">
    <source>
        <dbReference type="EMBL" id="CUO99839.1"/>
    </source>
</evidence>
<dbReference type="Proteomes" id="UP000095485">
    <property type="component" value="Unassembled WGS sequence"/>
</dbReference>
<reference evidence="1 2" key="1">
    <citation type="submission" date="2015-09" db="EMBL/GenBank/DDBJ databases">
        <authorList>
            <consortium name="Pathogen Informatics"/>
        </authorList>
    </citation>
    <scope>NUCLEOTIDE SEQUENCE [LARGE SCALE GENOMIC DNA]</scope>
    <source>
        <strain evidence="1 2">2789STDY5834914</strain>
    </source>
</reference>
<evidence type="ECO:0000313" key="2">
    <source>
        <dbReference type="Proteomes" id="UP000095485"/>
    </source>
</evidence>
<gene>
    <name evidence="1" type="ORF">ERS852526_00189</name>
</gene>
<accession>A0A174JS35</accession>
<dbReference type="EMBL" id="CZAY01000001">
    <property type="protein sequence ID" value="CUO99839.1"/>
    <property type="molecule type" value="Genomic_DNA"/>
</dbReference>